<accession>A0LQD7</accession>
<dbReference type="RefSeq" id="WP_011700754.1">
    <property type="nucleotide sequence ID" value="NC_008554.1"/>
</dbReference>
<dbReference type="KEGG" id="sfu:Sfum_3972"/>
<gene>
    <name evidence="1" type="ordered locus">Sfum_3972</name>
</gene>
<dbReference type="AlphaFoldDB" id="A0LQD7"/>
<dbReference type="PANTHER" id="PTHR33361:SF2">
    <property type="entry name" value="DUF885 DOMAIN-CONTAINING PROTEIN"/>
    <property type="match status" value="1"/>
</dbReference>
<evidence type="ECO:0000313" key="1">
    <source>
        <dbReference type="EMBL" id="ABK19639.1"/>
    </source>
</evidence>
<proteinExistence type="predicted"/>
<dbReference type="PANTHER" id="PTHR33361">
    <property type="entry name" value="GLR0591 PROTEIN"/>
    <property type="match status" value="1"/>
</dbReference>
<dbReference type="eggNOG" id="COG4805">
    <property type="taxonomic scope" value="Bacteria"/>
</dbReference>
<dbReference type="EMBL" id="CP000478">
    <property type="protein sequence ID" value="ABK19639.1"/>
    <property type="molecule type" value="Genomic_DNA"/>
</dbReference>
<evidence type="ECO:0000313" key="2">
    <source>
        <dbReference type="Proteomes" id="UP000001784"/>
    </source>
</evidence>
<dbReference type="Pfam" id="PF05960">
    <property type="entry name" value="DUF885"/>
    <property type="match status" value="1"/>
</dbReference>
<name>A0LQD7_SYNFM</name>
<dbReference type="OrthoDB" id="5441491at2"/>
<dbReference type="HOGENOM" id="CLU_515570_0_0_7"/>
<dbReference type="InterPro" id="IPR010281">
    <property type="entry name" value="DUF885"/>
</dbReference>
<reference evidence="1 2" key="1">
    <citation type="submission" date="2006-10" db="EMBL/GenBank/DDBJ databases">
        <title>Complete sequence of Syntrophobacter fumaroxidans MPOB.</title>
        <authorList>
            <consortium name="US DOE Joint Genome Institute"/>
            <person name="Copeland A."/>
            <person name="Lucas S."/>
            <person name="Lapidus A."/>
            <person name="Barry K."/>
            <person name="Detter J.C."/>
            <person name="Glavina del Rio T."/>
            <person name="Hammon N."/>
            <person name="Israni S."/>
            <person name="Pitluck S."/>
            <person name="Goltsman E.G."/>
            <person name="Martinez M."/>
            <person name="Schmutz J."/>
            <person name="Larimer F."/>
            <person name="Land M."/>
            <person name="Hauser L."/>
            <person name="Kyrpides N."/>
            <person name="Kim E."/>
            <person name="Boone D.R."/>
            <person name="Brockman F."/>
            <person name="Culley D."/>
            <person name="Ferry J."/>
            <person name="Gunsalus R."/>
            <person name="McInerney M.J."/>
            <person name="Morrison M."/>
            <person name="Plugge C."/>
            <person name="Rohlin L."/>
            <person name="Scholten J."/>
            <person name="Sieber J."/>
            <person name="Stams A.J.M."/>
            <person name="Worm P."/>
            <person name="Henstra A.M."/>
            <person name="Richardson P."/>
        </authorList>
    </citation>
    <scope>NUCLEOTIDE SEQUENCE [LARGE SCALE GENOMIC DNA]</scope>
    <source>
        <strain evidence="2">DSM 10017 / MPOB</strain>
    </source>
</reference>
<evidence type="ECO:0008006" key="3">
    <source>
        <dbReference type="Google" id="ProtNLM"/>
    </source>
</evidence>
<sequence length="544" mass="62625">MPEYQPELTDEYFDYLAQRFPVMCASDEFHFLPRAVAASRHYDRLDDFDRAGIEECIATIEEYRRKFGRLAAVESDPEKLTDLEMLDSSIAGILIELDSKEVWRHDPLLYLKIAFIGLDHSLTKPTPSHDERLQRTRARLQAIPRLLQQAAENIDRVAHSTLQAALAMLVDCRSYLSETADTYVPQDSGRFTAALEKTRSALDAFGTFLGAVRSVPDREFAFRSLEVTLRDRFRSHRSLSEVDEIAVEEWRENLCRLERLQRKIDPGKSWRELYHGYLPEDAAGRDTLVLYDREMKRLKRFFESHGFSEVMPAGWPVVCRTPTYLQSVRGSASFSAAFSRDGTEEDYFYITTQASGQGRDRSAELLRKRFHREYKFLAAHETFPGHYLLDSTRRMLDNPVRSQIESALFYEGWAYYVESLLTEYGYADHPLDLLVDCKRRLWRAARCRIDIGLHSGRLSPDDALGLLTTAGFGMEEACGQISRFRLNPGYQLCYSLGRFEIMRLRETYAGGMGHDGFHRLMLEGGEPPFHAIEKRLRNAVNATP</sequence>
<dbReference type="Proteomes" id="UP000001784">
    <property type="component" value="Chromosome"/>
</dbReference>
<dbReference type="InParanoid" id="A0LQD7"/>
<protein>
    <recommendedName>
        <fullName evidence="3">DUF885 domain-containing protein</fullName>
    </recommendedName>
</protein>
<keyword evidence="2" id="KW-1185">Reference proteome</keyword>
<organism evidence="1 2">
    <name type="scientific">Syntrophobacter fumaroxidans (strain DSM 10017 / MPOB)</name>
    <dbReference type="NCBI Taxonomy" id="335543"/>
    <lineage>
        <taxon>Bacteria</taxon>
        <taxon>Pseudomonadati</taxon>
        <taxon>Thermodesulfobacteriota</taxon>
        <taxon>Syntrophobacteria</taxon>
        <taxon>Syntrophobacterales</taxon>
        <taxon>Syntrophobacteraceae</taxon>
        <taxon>Syntrophobacter</taxon>
    </lineage>
</organism>
<dbReference type="STRING" id="335543.Sfum_3972"/>